<protein>
    <recommendedName>
        <fullName evidence="5">PIN domain-containing protein</fullName>
    </recommendedName>
</protein>
<keyword evidence="7" id="KW-1185">Reference proteome</keyword>
<dbReference type="Proteomes" id="UP000460157">
    <property type="component" value="Unassembled WGS sequence"/>
</dbReference>
<dbReference type="InterPro" id="IPR002716">
    <property type="entry name" value="PIN_dom"/>
</dbReference>
<dbReference type="GO" id="GO:0016787">
    <property type="term" value="F:hydrolase activity"/>
    <property type="evidence" value="ECO:0007669"/>
    <property type="project" value="UniProtKB-KW"/>
</dbReference>
<feature type="domain" description="PIN" evidence="5">
    <location>
        <begin position="3"/>
        <end position="83"/>
    </location>
</feature>
<dbReference type="SUPFAM" id="SSF88723">
    <property type="entry name" value="PIN domain-like"/>
    <property type="match status" value="1"/>
</dbReference>
<keyword evidence="2" id="KW-0479">Metal-binding</keyword>
<comment type="caution">
    <text evidence="6">The sequence shown here is derived from an EMBL/GenBank/DDBJ whole genome shotgun (WGS) entry which is preliminary data.</text>
</comment>
<dbReference type="GO" id="GO:0004518">
    <property type="term" value="F:nuclease activity"/>
    <property type="evidence" value="ECO:0007669"/>
    <property type="project" value="UniProtKB-KW"/>
</dbReference>
<gene>
    <name evidence="6" type="ORF">GNZ21_12975</name>
</gene>
<organism evidence="6 7">
    <name type="scientific">Nesterenkonia alkaliphila</name>
    <dbReference type="NCBI Taxonomy" id="1463631"/>
    <lineage>
        <taxon>Bacteria</taxon>
        <taxon>Bacillati</taxon>
        <taxon>Actinomycetota</taxon>
        <taxon>Actinomycetes</taxon>
        <taxon>Micrococcales</taxon>
        <taxon>Micrococcaceae</taxon>
        <taxon>Nesterenkonia</taxon>
    </lineage>
</organism>
<dbReference type="InterPro" id="IPR029060">
    <property type="entry name" value="PIN-like_dom_sf"/>
</dbReference>
<evidence type="ECO:0000256" key="4">
    <source>
        <dbReference type="ARBA" id="ARBA00022842"/>
    </source>
</evidence>
<dbReference type="AlphaFoldDB" id="A0A7K1ULA6"/>
<dbReference type="Gene3D" id="3.40.50.1010">
    <property type="entry name" value="5'-nuclease"/>
    <property type="match status" value="1"/>
</dbReference>
<dbReference type="GO" id="GO:0046872">
    <property type="term" value="F:metal ion binding"/>
    <property type="evidence" value="ECO:0007669"/>
    <property type="project" value="UniProtKB-KW"/>
</dbReference>
<evidence type="ECO:0000256" key="1">
    <source>
        <dbReference type="ARBA" id="ARBA00022722"/>
    </source>
</evidence>
<reference evidence="6 7" key="1">
    <citation type="submission" date="2019-12" db="EMBL/GenBank/DDBJ databases">
        <title>Nesterenkonia muleiensis sp. nov., a novel actinobacterium isolated from sap of Populus euphratica.</title>
        <authorList>
            <person name="Wang R."/>
        </authorList>
    </citation>
    <scope>NUCLEOTIDE SEQUENCE [LARGE SCALE GENOMIC DNA]</scope>
    <source>
        <strain evidence="6 7">F10</strain>
    </source>
</reference>
<keyword evidence="1" id="KW-0540">Nuclease</keyword>
<evidence type="ECO:0000259" key="5">
    <source>
        <dbReference type="Pfam" id="PF01850"/>
    </source>
</evidence>
<evidence type="ECO:0000256" key="2">
    <source>
        <dbReference type="ARBA" id="ARBA00022723"/>
    </source>
</evidence>
<keyword evidence="3" id="KW-0378">Hydrolase</keyword>
<name>A0A7K1ULA6_9MICC</name>
<dbReference type="EMBL" id="WRPM01000095">
    <property type="protein sequence ID" value="MVT27253.1"/>
    <property type="molecule type" value="Genomic_DNA"/>
</dbReference>
<evidence type="ECO:0000313" key="7">
    <source>
        <dbReference type="Proteomes" id="UP000460157"/>
    </source>
</evidence>
<dbReference type="Pfam" id="PF01850">
    <property type="entry name" value="PIN"/>
    <property type="match status" value="1"/>
</dbReference>
<proteinExistence type="predicted"/>
<evidence type="ECO:0000256" key="3">
    <source>
        <dbReference type="ARBA" id="ARBA00022801"/>
    </source>
</evidence>
<accession>A0A7K1ULA6</accession>
<keyword evidence="4" id="KW-0460">Magnesium</keyword>
<evidence type="ECO:0000313" key="6">
    <source>
        <dbReference type="EMBL" id="MVT27253.1"/>
    </source>
</evidence>
<sequence length="98" mass="10919">MHTLTLAEVFVGAIRDDEVDEVRQLLQDADIRELRKEDGEAVALARVRESSGRKMPDSCVLFAADSQNAVLARFDRRLQQRAKKRGVAVLNLGSSDHS</sequence>